<dbReference type="InterPro" id="IPR021109">
    <property type="entry name" value="Peptidase_aspartic_dom_sf"/>
</dbReference>
<dbReference type="STRING" id="1348612.A0A397JH07"/>
<dbReference type="EMBL" id="PQFF01000047">
    <property type="protein sequence ID" value="RHZ86482.1"/>
    <property type="molecule type" value="Genomic_DNA"/>
</dbReference>
<keyword evidence="4" id="KW-1185">Reference proteome</keyword>
<gene>
    <name evidence="3" type="ORF">Glove_50g122</name>
</gene>
<protein>
    <recommendedName>
        <fullName evidence="5">CCHC-type domain-containing protein</fullName>
    </recommendedName>
</protein>
<keyword evidence="1" id="KW-0064">Aspartyl protease</keyword>
<sequence>MANELSSFQHRIQKLQKTIILDMTHLPSTNTPVFNLITDVRTNIKLLADSARGNNTLLKDEINNFQTQAELKLTQIQNGCYTFENEVTQLRQEVINLRNINLNQQELTNELGTINETLKEQIDGLIDKNETIQFEIIEKTRLYEQVQDRLDECREKNYQLRESLEGAHENITEKFNTTRTAWRNQIDRNQNITRELQNCQRHGRNLQNDKVLIEFWRDRIILRYEKWKNKIKYECQIIINLRQQIFALQNNPLVNPLNMAALTDVTSSLAPMIAQIPMYIGQEPPIEYYNKFMQIFQYGNTLGVAGFNDAVKTQMLSSRLAERFIPPNPFQNNEGNQVNTPVLFLGWLENKYRKVMIGTSQASMKALINEKFSPLDTPDSYNQRIRTFTHSIADADYLPILYNHLPENLELRVRMTAPATKDAFFTNLRNCWLESNGNRSNIQLPNIASLGYSDYGSRNLDVLIKFIDDELYNRLGHENYHFRREPFGQVREVNTRVITRASTSDAKKVYATKKLTKKHAKKPTKVTYKCSNCEKIGHRKNMCPEGTKLKKVNYTYQSEPENSDNEEVVILEDNADSEEEEEITSDNEPQSCFNYLESLKYMISELIPNCPKEILIELRIFFNNLFTKMKNQFDSYYGEKYTVKERNKVWEIVAKKHLTIFQPFIELLNRQNPNSSSYKDTNQNYYFIPYLNIPENTKLHSLNHAIKVDFLKIEPNDVATILCRIGDLIIAHAILDTGADSSMFTDNIPEYLGIKIDKKNVHKLTGAVGNSQSIGTSYNVPITIGSGEDSITVHEDISVIPTKKDRNGNDISIMILGTKWQHHAGWDPIVKGEFVATHNRKIITIPLSTRCRGCTFLHPTYGSFKEFIDLPVRYKTFSLVITLLLEGTS</sequence>
<reference evidence="3 4" key="1">
    <citation type="submission" date="2018-08" db="EMBL/GenBank/DDBJ databases">
        <title>Genome and evolution of the arbuscular mycorrhizal fungus Diversispora epigaea (formerly Glomus versiforme) and its bacterial endosymbionts.</title>
        <authorList>
            <person name="Sun X."/>
            <person name="Fei Z."/>
            <person name="Harrison M."/>
        </authorList>
    </citation>
    <scope>NUCLEOTIDE SEQUENCE [LARGE SCALE GENOMIC DNA]</scope>
    <source>
        <strain evidence="3 4">IT104</strain>
    </source>
</reference>
<dbReference type="InterPro" id="IPR001969">
    <property type="entry name" value="Aspartic_peptidase_AS"/>
</dbReference>
<evidence type="ECO:0000313" key="3">
    <source>
        <dbReference type="EMBL" id="RHZ86482.1"/>
    </source>
</evidence>
<dbReference type="OrthoDB" id="2430591at2759"/>
<dbReference type="Gene3D" id="2.40.70.10">
    <property type="entry name" value="Acid Proteases"/>
    <property type="match status" value="1"/>
</dbReference>
<dbReference type="Proteomes" id="UP000266861">
    <property type="component" value="Unassembled WGS sequence"/>
</dbReference>
<feature type="coiled-coil region" evidence="2">
    <location>
        <begin position="115"/>
        <end position="163"/>
    </location>
</feature>
<name>A0A397JH07_9GLOM</name>
<evidence type="ECO:0000313" key="4">
    <source>
        <dbReference type="Proteomes" id="UP000266861"/>
    </source>
</evidence>
<evidence type="ECO:0000256" key="2">
    <source>
        <dbReference type="SAM" id="Coils"/>
    </source>
</evidence>
<accession>A0A397JH07</accession>
<comment type="caution">
    <text evidence="3">The sequence shown here is derived from an EMBL/GenBank/DDBJ whole genome shotgun (WGS) entry which is preliminary data.</text>
</comment>
<dbReference type="AlphaFoldDB" id="A0A397JH07"/>
<dbReference type="GO" id="GO:0006508">
    <property type="term" value="P:proteolysis"/>
    <property type="evidence" value="ECO:0007669"/>
    <property type="project" value="InterPro"/>
</dbReference>
<organism evidence="3 4">
    <name type="scientific">Diversispora epigaea</name>
    <dbReference type="NCBI Taxonomy" id="1348612"/>
    <lineage>
        <taxon>Eukaryota</taxon>
        <taxon>Fungi</taxon>
        <taxon>Fungi incertae sedis</taxon>
        <taxon>Mucoromycota</taxon>
        <taxon>Glomeromycotina</taxon>
        <taxon>Glomeromycetes</taxon>
        <taxon>Diversisporales</taxon>
        <taxon>Diversisporaceae</taxon>
        <taxon>Diversispora</taxon>
    </lineage>
</organism>
<dbReference type="GO" id="GO:0004190">
    <property type="term" value="F:aspartic-type endopeptidase activity"/>
    <property type="evidence" value="ECO:0007669"/>
    <property type="project" value="UniProtKB-KW"/>
</dbReference>
<keyword evidence="1" id="KW-0645">Protease</keyword>
<keyword evidence="1" id="KW-0378">Hydrolase</keyword>
<evidence type="ECO:0008006" key="5">
    <source>
        <dbReference type="Google" id="ProtNLM"/>
    </source>
</evidence>
<dbReference type="PROSITE" id="PS00141">
    <property type="entry name" value="ASP_PROTEASE"/>
    <property type="match status" value="1"/>
</dbReference>
<evidence type="ECO:0000256" key="1">
    <source>
        <dbReference type="ARBA" id="ARBA00022750"/>
    </source>
</evidence>
<proteinExistence type="predicted"/>
<keyword evidence="2" id="KW-0175">Coiled coil</keyword>